<evidence type="ECO:0000313" key="1">
    <source>
        <dbReference type="EMBL" id="KYO44520.1"/>
    </source>
</evidence>
<evidence type="ECO:0000313" key="2">
    <source>
        <dbReference type="Proteomes" id="UP000050525"/>
    </source>
</evidence>
<name>A0A151P6C3_ALLMI</name>
<accession>A0A151P6C3</accession>
<comment type="caution">
    <text evidence="1">The sequence shown here is derived from an EMBL/GenBank/DDBJ whole genome shotgun (WGS) entry which is preliminary data.</text>
</comment>
<proteinExistence type="predicted"/>
<sequence length="73" mass="8126">MLSLCKSSGEGLMTPRSRQRITCPHLGWDLQPKTERAFALQVTDESDEEPWACCRIPGGVPARQRGRSAQLSK</sequence>
<reference evidence="1 2" key="1">
    <citation type="journal article" date="2012" name="Genome Biol.">
        <title>Sequencing three crocodilian genomes to illuminate the evolution of archosaurs and amniotes.</title>
        <authorList>
            <person name="St John J.A."/>
            <person name="Braun E.L."/>
            <person name="Isberg S.R."/>
            <person name="Miles L.G."/>
            <person name="Chong A.Y."/>
            <person name="Gongora J."/>
            <person name="Dalzell P."/>
            <person name="Moran C."/>
            <person name="Bed'hom B."/>
            <person name="Abzhanov A."/>
            <person name="Burgess S.C."/>
            <person name="Cooksey A.M."/>
            <person name="Castoe T.A."/>
            <person name="Crawford N.G."/>
            <person name="Densmore L.D."/>
            <person name="Drew J.C."/>
            <person name="Edwards S.V."/>
            <person name="Faircloth B.C."/>
            <person name="Fujita M.K."/>
            <person name="Greenwold M.J."/>
            <person name="Hoffmann F.G."/>
            <person name="Howard J.M."/>
            <person name="Iguchi T."/>
            <person name="Janes D.E."/>
            <person name="Khan S.Y."/>
            <person name="Kohno S."/>
            <person name="de Koning A.J."/>
            <person name="Lance S.L."/>
            <person name="McCarthy F.M."/>
            <person name="McCormack J.E."/>
            <person name="Merchant M.E."/>
            <person name="Peterson D.G."/>
            <person name="Pollock D.D."/>
            <person name="Pourmand N."/>
            <person name="Raney B.J."/>
            <person name="Roessler K.A."/>
            <person name="Sanford J.R."/>
            <person name="Sawyer R.H."/>
            <person name="Schmidt C.J."/>
            <person name="Triplett E.W."/>
            <person name="Tuberville T.D."/>
            <person name="Venegas-Anaya M."/>
            <person name="Howard J.T."/>
            <person name="Jarvis E.D."/>
            <person name="Guillette L.J.Jr."/>
            <person name="Glenn T.C."/>
            <person name="Green R.E."/>
            <person name="Ray D.A."/>
        </authorList>
    </citation>
    <scope>NUCLEOTIDE SEQUENCE [LARGE SCALE GENOMIC DNA]</scope>
    <source>
        <strain evidence="1">KSC_2009_1</strain>
    </source>
</reference>
<gene>
    <name evidence="1" type="ORF">Y1Q_0011909</name>
</gene>
<dbReference type="AlphaFoldDB" id="A0A151P6C3"/>
<dbReference type="EMBL" id="AKHW03000742">
    <property type="protein sequence ID" value="KYO44520.1"/>
    <property type="molecule type" value="Genomic_DNA"/>
</dbReference>
<organism evidence="1 2">
    <name type="scientific">Alligator mississippiensis</name>
    <name type="common">American alligator</name>
    <dbReference type="NCBI Taxonomy" id="8496"/>
    <lineage>
        <taxon>Eukaryota</taxon>
        <taxon>Metazoa</taxon>
        <taxon>Chordata</taxon>
        <taxon>Craniata</taxon>
        <taxon>Vertebrata</taxon>
        <taxon>Euteleostomi</taxon>
        <taxon>Archelosauria</taxon>
        <taxon>Archosauria</taxon>
        <taxon>Crocodylia</taxon>
        <taxon>Alligatoridae</taxon>
        <taxon>Alligatorinae</taxon>
        <taxon>Alligator</taxon>
    </lineage>
</organism>
<dbReference type="Proteomes" id="UP000050525">
    <property type="component" value="Unassembled WGS sequence"/>
</dbReference>
<protein>
    <submittedName>
        <fullName evidence="1">Uncharacterized protein</fullName>
    </submittedName>
</protein>
<keyword evidence="2" id="KW-1185">Reference proteome</keyword>